<dbReference type="Gene3D" id="3.30.70.2190">
    <property type="match status" value="1"/>
</dbReference>
<dbReference type="Gene3D" id="3.30.70.2740">
    <property type="match status" value="1"/>
</dbReference>
<dbReference type="InterPro" id="IPR051914">
    <property type="entry name" value="FAD-linked_OxidoTrans_Type4"/>
</dbReference>
<dbReference type="PROSITE" id="PS51387">
    <property type="entry name" value="FAD_PCMH"/>
    <property type="match status" value="1"/>
</dbReference>
<dbReference type="Gene3D" id="1.10.45.10">
    <property type="entry name" value="Vanillyl-alcohol Oxidase, Chain A, domain 4"/>
    <property type="match status" value="1"/>
</dbReference>
<keyword evidence="2" id="KW-0285">Flavoprotein</keyword>
<dbReference type="Pfam" id="PF02913">
    <property type="entry name" value="FAD-oxidase_C"/>
    <property type="match status" value="1"/>
</dbReference>
<dbReference type="InterPro" id="IPR016166">
    <property type="entry name" value="FAD-bd_PCMH"/>
</dbReference>
<dbReference type="GO" id="GO:0016491">
    <property type="term" value="F:oxidoreductase activity"/>
    <property type="evidence" value="ECO:0007669"/>
    <property type="project" value="UniProtKB-KW"/>
</dbReference>
<dbReference type="PANTHER" id="PTHR42934:SF2">
    <property type="entry name" value="GLYCOLATE OXIDASE SUBUNIT GLCD"/>
    <property type="match status" value="1"/>
</dbReference>
<dbReference type="EMBL" id="LHXK01000027">
    <property type="protein sequence ID" value="KXA89642.1"/>
    <property type="molecule type" value="Genomic_DNA"/>
</dbReference>
<comment type="cofactor">
    <cofactor evidence="1">
        <name>FAD</name>
        <dbReference type="ChEBI" id="CHEBI:57692"/>
    </cofactor>
</comment>
<feature type="non-terminal residue" evidence="6">
    <location>
        <position position="1"/>
    </location>
</feature>
<evidence type="ECO:0000313" key="6">
    <source>
        <dbReference type="EMBL" id="KXA89642.1"/>
    </source>
</evidence>
<dbReference type="InterPro" id="IPR016171">
    <property type="entry name" value="Vanillyl_alc_oxidase_C-sub2"/>
</dbReference>
<keyword evidence="3" id="KW-0274">FAD</keyword>
<organism evidence="6 7">
    <name type="scientific">candidate division MSBL1 archaeon SCGC-AAA259B11</name>
    <dbReference type="NCBI Taxonomy" id="1698260"/>
    <lineage>
        <taxon>Archaea</taxon>
        <taxon>Methanobacteriati</taxon>
        <taxon>Methanobacteriota</taxon>
        <taxon>candidate division MSBL1</taxon>
    </lineage>
</organism>
<keyword evidence="7" id="KW-1185">Reference proteome</keyword>
<gene>
    <name evidence="6" type="ORF">AKJ61_02430</name>
</gene>
<reference evidence="6 7" key="1">
    <citation type="journal article" date="2016" name="Sci. Rep.">
        <title>Metabolic traits of an uncultured archaeal lineage -MSBL1- from brine pools of the Red Sea.</title>
        <authorList>
            <person name="Mwirichia R."/>
            <person name="Alam I."/>
            <person name="Rashid M."/>
            <person name="Vinu M."/>
            <person name="Ba-Alawi W."/>
            <person name="Anthony Kamau A."/>
            <person name="Kamanda Ngugi D."/>
            <person name="Goker M."/>
            <person name="Klenk H.P."/>
            <person name="Bajic V."/>
            <person name="Stingl U."/>
        </authorList>
    </citation>
    <scope>NUCLEOTIDE SEQUENCE [LARGE SCALE GENOMIC DNA]</scope>
    <source>
        <strain evidence="6">SCGC-AAA259B11</strain>
    </source>
</reference>
<evidence type="ECO:0000256" key="1">
    <source>
        <dbReference type="ARBA" id="ARBA00001974"/>
    </source>
</evidence>
<proteinExistence type="predicted"/>
<evidence type="ECO:0000256" key="3">
    <source>
        <dbReference type="ARBA" id="ARBA00022827"/>
    </source>
</evidence>
<evidence type="ECO:0000259" key="5">
    <source>
        <dbReference type="PROSITE" id="PS51387"/>
    </source>
</evidence>
<dbReference type="InterPro" id="IPR036318">
    <property type="entry name" value="FAD-bd_PCMH-like_sf"/>
</dbReference>
<dbReference type="SUPFAM" id="SSF55103">
    <property type="entry name" value="FAD-linked oxidases, C-terminal domain"/>
    <property type="match status" value="1"/>
</dbReference>
<keyword evidence="4" id="KW-0560">Oxidoreductase</keyword>
<dbReference type="InterPro" id="IPR016164">
    <property type="entry name" value="FAD-linked_Oxase-like_C"/>
</dbReference>
<evidence type="ECO:0000313" key="7">
    <source>
        <dbReference type="Proteomes" id="UP000070184"/>
    </source>
</evidence>
<dbReference type="InterPro" id="IPR004113">
    <property type="entry name" value="FAD-bd_oxidored_4_C"/>
</dbReference>
<accession>A0A133U618</accession>
<dbReference type="InterPro" id="IPR016169">
    <property type="entry name" value="FAD-bd_PCMH_sub2"/>
</dbReference>
<comment type="caution">
    <text evidence="6">The sequence shown here is derived from an EMBL/GenBank/DDBJ whole genome shotgun (WGS) entry which is preliminary data.</text>
</comment>
<dbReference type="PANTHER" id="PTHR42934">
    <property type="entry name" value="GLYCOLATE OXIDASE SUBUNIT GLCD"/>
    <property type="match status" value="1"/>
</dbReference>
<dbReference type="SUPFAM" id="SSF56176">
    <property type="entry name" value="FAD-binding/transporter-associated domain-like"/>
    <property type="match status" value="1"/>
</dbReference>
<evidence type="ECO:0000256" key="4">
    <source>
        <dbReference type="ARBA" id="ARBA00023002"/>
    </source>
</evidence>
<dbReference type="Proteomes" id="UP000070184">
    <property type="component" value="Unassembled WGS sequence"/>
</dbReference>
<dbReference type="AlphaFoldDB" id="A0A133U618"/>
<feature type="domain" description="FAD-binding PCMH-type" evidence="5">
    <location>
        <begin position="1"/>
        <end position="51"/>
    </location>
</feature>
<name>A0A133U618_9EURY</name>
<dbReference type="GO" id="GO:0071949">
    <property type="term" value="F:FAD binding"/>
    <property type="evidence" value="ECO:0007669"/>
    <property type="project" value="InterPro"/>
</dbReference>
<dbReference type="FunFam" id="1.10.45.10:FF:000001">
    <property type="entry name" value="D-lactate dehydrogenase mitochondrial"/>
    <property type="match status" value="1"/>
</dbReference>
<sequence length="295" mass="32814">GLEIVLPTGEAMELGGKIIKNNTGLDLLDLVIGSEGILGIVTKVTFRLYPTPKERVSLVVPYGDRHSAVDTVPDMLREGLTPLSIEYMEEDLIERACEHLGEKWPVKTRGSAYLYIIVTGNDEEEAFSQCEKIGNICQEHGALDVVIADRRREQEKILNIRSNIYTALKPDSVDILDVTVPPAEIGKLMDEIEKIGEKYETYIPAYGHVADGNVHPHIMKEDGKTPPYMESMKEEIYSKTKELGGVITGEHGIGKTRIKNLPQAVGSKYIDLMKKIRKVFDPNNILNPGTVVEDD</sequence>
<protein>
    <recommendedName>
        <fullName evidence="5">FAD-binding PCMH-type domain-containing protein</fullName>
    </recommendedName>
</protein>
<dbReference type="Gene3D" id="3.30.465.10">
    <property type="match status" value="1"/>
</dbReference>
<evidence type="ECO:0000256" key="2">
    <source>
        <dbReference type="ARBA" id="ARBA00022630"/>
    </source>
</evidence>